<dbReference type="Proteomes" id="UP000799424">
    <property type="component" value="Unassembled WGS sequence"/>
</dbReference>
<protein>
    <recommendedName>
        <fullName evidence="3">Glycosyltransferase family 25 protein</fullName>
    </recommendedName>
</protein>
<gene>
    <name evidence="1" type="ORF">CC86DRAFT_416823</name>
</gene>
<dbReference type="EMBL" id="MU006225">
    <property type="protein sequence ID" value="KAF2827033.1"/>
    <property type="molecule type" value="Genomic_DNA"/>
</dbReference>
<evidence type="ECO:0008006" key="3">
    <source>
        <dbReference type="Google" id="ProtNLM"/>
    </source>
</evidence>
<evidence type="ECO:0000313" key="1">
    <source>
        <dbReference type="EMBL" id="KAF2827033.1"/>
    </source>
</evidence>
<sequence>MLRKRNLTVVLLITLVAFIVFYVRPLSSSHAPIALTPANSTLGFGTIIAVSHAKSPRRASLLWAANLTDLEIVIPEQTQWTEAELEDFRSKEHSVVSRGSALAWLGHLDALRWFLSTPHSTALILEDDTDFSLHIRRTQIPLLASSIRALLGNTSSSPGPNDPDYWAPTEEWDLLYPGHCDDLPSPERYLSHPHLTYPDPSTPPHHLLHPDTSHFLSTLNVPAHTRILHRAFWPFCTFAYGVNRRSTAKILAEFWKEKDGAVSAFDVQLLESCRDQRWKCWSVSPEVFHHGVWGSEIAHAEEVGGRLEEGIRPTVPERGTWNIQCGARGPGVWVSEEDGELREEVKAVVRGMIERGECPVDGRERGWRGCEYGECGAQS</sequence>
<reference evidence="1" key="1">
    <citation type="journal article" date="2020" name="Stud. Mycol.">
        <title>101 Dothideomycetes genomes: a test case for predicting lifestyles and emergence of pathogens.</title>
        <authorList>
            <person name="Haridas S."/>
            <person name="Albert R."/>
            <person name="Binder M."/>
            <person name="Bloem J."/>
            <person name="Labutti K."/>
            <person name="Salamov A."/>
            <person name="Andreopoulos B."/>
            <person name="Baker S."/>
            <person name="Barry K."/>
            <person name="Bills G."/>
            <person name="Bluhm B."/>
            <person name="Cannon C."/>
            <person name="Castanera R."/>
            <person name="Culley D."/>
            <person name="Daum C."/>
            <person name="Ezra D."/>
            <person name="Gonzalez J."/>
            <person name="Henrissat B."/>
            <person name="Kuo A."/>
            <person name="Liang C."/>
            <person name="Lipzen A."/>
            <person name="Lutzoni F."/>
            <person name="Magnuson J."/>
            <person name="Mondo S."/>
            <person name="Nolan M."/>
            <person name="Ohm R."/>
            <person name="Pangilinan J."/>
            <person name="Park H.-J."/>
            <person name="Ramirez L."/>
            <person name="Alfaro M."/>
            <person name="Sun H."/>
            <person name="Tritt A."/>
            <person name="Yoshinaga Y."/>
            <person name="Zwiers L.-H."/>
            <person name="Turgeon B."/>
            <person name="Goodwin S."/>
            <person name="Spatafora J."/>
            <person name="Crous P."/>
            <person name="Grigoriev I."/>
        </authorList>
    </citation>
    <scope>NUCLEOTIDE SEQUENCE</scope>
    <source>
        <strain evidence="1">CBS 113818</strain>
    </source>
</reference>
<name>A0A6A7A1P2_9PLEO</name>
<proteinExistence type="predicted"/>
<dbReference type="AlphaFoldDB" id="A0A6A7A1P2"/>
<dbReference type="OrthoDB" id="47375at2759"/>
<accession>A0A6A7A1P2</accession>
<keyword evidence="2" id="KW-1185">Reference proteome</keyword>
<organism evidence="1 2">
    <name type="scientific">Ophiobolus disseminans</name>
    <dbReference type="NCBI Taxonomy" id="1469910"/>
    <lineage>
        <taxon>Eukaryota</taxon>
        <taxon>Fungi</taxon>
        <taxon>Dikarya</taxon>
        <taxon>Ascomycota</taxon>
        <taxon>Pezizomycotina</taxon>
        <taxon>Dothideomycetes</taxon>
        <taxon>Pleosporomycetidae</taxon>
        <taxon>Pleosporales</taxon>
        <taxon>Pleosporineae</taxon>
        <taxon>Phaeosphaeriaceae</taxon>
        <taxon>Ophiobolus</taxon>
    </lineage>
</organism>
<evidence type="ECO:0000313" key="2">
    <source>
        <dbReference type="Proteomes" id="UP000799424"/>
    </source>
</evidence>